<evidence type="ECO:0000256" key="1">
    <source>
        <dbReference type="ARBA" id="ARBA00004442"/>
    </source>
</evidence>
<proteinExistence type="inferred from homology"/>
<dbReference type="EMBL" id="JBHUDG010000002">
    <property type="protein sequence ID" value="MFD1628465.1"/>
    <property type="molecule type" value="Genomic_DNA"/>
</dbReference>
<keyword evidence="3" id="KW-0732">Signal</keyword>
<reference evidence="9" key="1">
    <citation type="journal article" date="2019" name="Int. J. Syst. Evol. Microbiol.">
        <title>The Global Catalogue of Microorganisms (GCM) 10K type strain sequencing project: providing services to taxonomists for standard genome sequencing and annotation.</title>
        <authorList>
            <consortium name="The Broad Institute Genomics Platform"/>
            <consortium name="The Broad Institute Genome Sequencing Center for Infectious Disease"/>
            <person name="Wu L."/>
            <person name="Ma J."/>
        </authorList>
    </citation>
    <scope>NUCLEOTIDE SEQUENCE [LARGE SCALE GENOMIC DNA]</scope>
    <source>
        <strain evidence="9">CCUG 53762</strain>
    </source>
</reference>
<dbReference type="InterPro" id="IPR012944">
    <property type="entry name" value="SusD_RagB_dom"/>
</dbReference>
<evidence type="ECO:0000313" key="8">
    <source>
        <dbReference type="EMBL" id="MFD1628465.1"/>
    </source>
</evidence>
<keyword evidence="5" id="KW-0998">Cell outer membrane</keyword>
<gene>
    <name evidence="8" type="ORF">ACFSAH_01180</name>
</gene>
<dbReference type="Pfam" id="PF14322">
    <property type="entry name" value="SusD-like_3"/>
    <property type="match status" value="1"/>
</dbReference>
<evidence type="ECO:0000259" key="6">
    <source>
        <dbReference type="Pfam" id="PF07980"/>
    </source>
</evidence>
<evidence type="ECO:0000256" key="2">
    <source>
        <dbReference type="ARBA" id="ARBA00006275"/>
    </source>
</evidence>
<comment type="caution">
    <text evidence="8">The sequence shown here is derived from an EMBL/GenBank/DDBJ whole genome shotgun (WGS) entry which is preliminary data.</text>
</comment>
<keyword evidence="9" id="KW-1185">Reference proteome</keyword>
<feature type="domain" description="RagB/SusD" evidence="6">
    <location>
        <begin position="510"/>
        <end position="610"/>
    </location>
</feature>
<dbReference type="PROSITE" id="PS51257">
    <property type="entry name" value="PROKAR_LIPOPROTEIN"/>
    <property type="match status" value="1"/>
</dbReference>
<dbReference type="Pfam" id="PF07980">
    <property type="entry name" value="SusD_RagB"/>
    <property type="match status" value="2"/>
</dbReference>
<evidence type="ECO:0000256" key="5">
    <source>
        <dbReference type="ARBA" id="ARBA00023237"/>
    </source>
</evidence>
<accession>A0ABW4I6U4</accession>
<dbReference type="RefSeq" id="WP_379660852.1">
    <property type="nucleotide sequence ID" value="NZ_JBHUDG010000002.1"/>
</dbReference>
<dbReference type="Proteomes" id="UP001597118">
    <property type="component" value="Unassembled WGS sequence"/>
</dbReference>
<keyword evidence="4" id="KW-0472">Membrane</keyword>
<evidence type="ECO:0000256" key="3">
    <source>
        <dbReference type="ARBA" id="ARBA00022729"/>
    </source>
</evidence>
<feature type="domain" description="RagB/SusD" evidence="6">
    <location>
        <begin position="314"/>
        <end position="424"/>
    </location>
</feature>
<organism evidence="8 9">
    <name type="scientific">Pseudopedobacter beijingensis</name>
    <dbReference type="NCBI Taxonomy" id="1207056"/>
    <lineage>
        <taxon>Bacteria</taxon>
        <taxon>Pseudomonadati</taxon>
        <taxon>Bacteroidota</taxon>
        <taxon>Sphingobacteriia</taxon>
        <taxon>Sphingobacteriales</taxon>
        <taxon>Sphingobacteriaceae</taxon>
        <taxon>Pseudopedobacter</taxon>
    </lineage>
</organism>
<comment type="similarity">
    <text evidence="2">Belongs to the SusD family.</text>
</comment>
<dbReference type="SUPFAM" id="SSF48452">
    <property type="entry name" value="TPR-like"/>
    <property type="match status" value="1"/>
</dbReference>
<dbReference type="InterPro" id="IPR033985">
    <property type="entry name" value="SusD-like_N"/>
</dbReference>
<evidence type="ECO:0000259" key="7">
    <source>
        <dbReference type="Pfam" id="PF14322"/>
    </source>
</evidence>
<name>A0ABW4I6U4_9SPHI</name>
<dbReference type="InterPro" id="IPR011990">
    <property type="entry name" value="TPR-like_helical_dom_sf"/>
</dbReference>
<dbReference type="Gene3D" id="1.25.40.390">
    <property type="match status" value="2"/>
</dbReference>
<evidence type="ECO:0000313" key="9">
    <source>
        <dbReference type="Proteomes" id="UP001597118"/>
    </source>
</evidence>
<feature type="domain" description="SusD-like N-terminal" evidence="7">
    <location>
        <begin position="23"/>
        <end position="220"/>
    </location>
</feature>
<evidence type="ECO:0000256" key="4">
    <source>
        <dbReference type="ARBA" id="ARBA00023136"/>
    </source>
</evidence>
<comment type="subcellular location">
    <subcellularLocation>
        <location evidence="1">Cell outer membrane</location>
    </subcellularLocation>
</comment>
<protein>
    <submittedName>
        <fullName evidence="8">RagB/SusD family nutrient uptake outer membrane protein</fullName>
    </submittedName>
</protein>
<sequence length="610" mass="67860">MKKISLFILVLSFSFFSCEKALELKPYDFPLPEDYYSTKDEMNYSLTGVYSVLKDHALYANNMLGRMGLDADQAYNRNSNDANSIGDYSVSTADIKVQSFWRVLYAGINRANMILKNIDKPKDMKASEREVLEGETLFLRSYFYFLLVTNFGDVPLILDPINTASAQAHQAARTPKAKVYAQIINDLEKAADQVLPIETVGFGGRVSKSAVWGILARVNLHMAGYPLKDETRYTEARKWAKMVMDQSVHKLNPSFQNVFEKLARDQYDIGENILEVEFYGNGTGIYATLGGYVGVNNGIYNQQDLDIGYGYSYINTTTYTYDTYEAADMRRDWTIAPFYYAFTNKVGREVMRASNEIMVRNCGKFRRTSEILKPKHKSLTPQNFPLLRFSDVLLMFAEAENAIHNGPTQDAIDAVNLVRRRGFGKLLPYEMVKSITVTNAGSGYTTAPTVNITGGGGSGATASATISGGKITAITITNAGGNYTSAPTISFIGGGGSGAVATSTITSIGATTPDLTTANTASYDLFLKTIQNERTRELAFECLRKGDLVRWGIFLTNMKDRLNDVNNHINFYDLRFARATFTNVSSRDVVWPIPSYELGVNYELVQNVGW</sequence>